<evidence type="ECO:0000313" key="2">
    <source>
        <dbReference type="EMBL" id="KAK7481500.1"/>
    </source>
</evidence>
<protein>
    <submittedName>
        <fullName evidence="2">Uncharacterized protein</fullName>
    </submittedName>
</protein>
<dbReference type="PANTHER" id="PTHR37404">
    <property type="entry name" value="HCG1796489"/>
    <property type="match status" value="1"/>
</dbReference>
<gene>
    <name evidence="2" type="ORF">BaRGS_00027262</name>
</gene>
<dbReference type="Proteomes" id="UP001519460">
    <property type="component" value="Unassembled WGS sequence"/>
</dbReference>
<organism evidence="2 3">
    <name type="scientific">Batillaria attramentaria</name>
    <dbReference type="NCBI Taxonomy" id="370345"/>
    <lineage>
        <taxon>Eukaryota</taxon>
        <taxon>Metazoa</taxon>
        <taxon>Spiralia</taxon>
        <taxon>Lophotrochozoa</taxon>
        <taxon>Mollusca</taxon>
        <taxon>Gastropoda</taxon>
        <taxon>Caenogastropoda</taxon>
        <taxon>Sorbeoconcha</taxon>
        <taxon>Cerithioidea</taxon>
        <taxon>Batillariidae</taxon>
        <taxon>Batillaria</taxon>
    </lineage>
</organism>
<evidence type="ECO:0000313" key="3">
    <source>
        <dbReference type="Proteomes" id="UP001519460"/>
    </source>
</evidence>
<feature type="region of interest" description="Disordered" evidence="1">
    <location>
        <begin position="1"/>
        <end position="23"/>
    </location>
</feature>
<dbReference type="PANTHER" id="PTHR37404:SF1">
    <property type="entry name" value="HCG1796489"/>
    <property type="match status" value="1"/>
</dbReference>
<dbReference type="AlphaFoldDB" id="A0ABD0K3D0"/>
<feature type="region of interest" description="Disordered" evidence="1">
    <location>
        <begin position="150"/>
        <end position="170"/>
    </location>
</feature>
<proteinExistence type="predicted"/>
<dbReference type="InterPro" id="IPR053347">
    <property type="entry name" value="Axonemal_MT_stabilizer"/>
</dbReference>
<name>A0ABD0K3D0_9CAEN</name>
<comment type="caution">
    <text evidence="2">The sequence shown here is derived from an EMBL/GenBank/DDBJ whole genome shotgun (WGS) entry which is preliminary data.</text>
</comment>
<evidence type="ECO:0000256" key="1">
    <source>
        <dbReference type="SAM" id="MobiDB-lite"/>
    </source>
</evidence>
<keyword evidence="3" id="KW-1185">Reference proteome</keyword>
<dbReference type="EMBL" id="JACVVK020000261">
    <property type="protein sequence ID" value="KAK7481500.1"/>
    <property type="molecule type" value="Genomic_DNA"/>
</dbReference>
<reference evidence="2 3" key="1">
    <citation type="journal article" date="2023" name="Sci. Data">
        <title>Genome assembly of the Korean intertidal mud-creeper Batillaria attramentaria.</title>
        <authorList>
            <person name="Patra A.K."/>
            <person name="Ho P.T."/>
            <person name="Jun S."/>
            <person name="Lee S.J."/>
            <person name="Kim Y."/>
            <person name="Won Y.J."/>
        </authorList>
    </citation>
    <scope>NUCLEOTIDE SEQUENCE [LARGE SCALE GENOMIC DNA]</scope>
    <source>
        <strain evidence="2">Wonlab-2016</strain>
    </source>
</reference>
<accession>A0ABD0K3D0</accession>
<sequence length="335" mass="39197">MTEAQFKEVRHEHPRQDWNQTSTGVGHHYRPGYYFPDSEFRTLLREPLPPPLAKQDEVTRDQHFKTTTGHFHDNKYPSNLYRDRLHKKAPGHWKVNYVKDLAEKINGGGWRKPLTMGNQQSEMKAEYNGLPGIREKYHFEDTFTPEKFLLNDHHHEGPSKYGEGSSQNPKLQAKPFYVRDRGILTHLDPYLSTTHKDHRSFKPTELRAYPKKDIPTYWDCEEYTKAWGHGNKNNRLPPHSVPRENLPMRDTMVFPTATKIPRQPKPLVPVPHSGLKSEYDDHYVKQDHVRQKENYYCAVDTPYVLPQPGSKSTFTAPKMYNTEYQHIGSQKPVTV</sequence>
<feature type="compositionally biased region" description="Basic and acidic residues" evidence="1">
    <location>
        <begin position="1"/>
        <end position="16"/>
    </location>
</feature>